<dbReference type="PROSITE" id="PS50921">
    <property type="entry name" value="ANTAR"/>
    <property type="match status" value="1"/>
</dbReference>
<dbReference type="InterPro" id="IPR036388">
    <property type="entry name" value="WH-like_DNA-bd_sf"/>
</dbReference>
<name>A0A7Y9YH66_9ACTN</name>
<keyword evidence="3" id="KW-1185">Reference proteome</keyword>
<dbReference type="SUPFAM" id="SSF52172">
    <property type="entry name" value="CheY-like"/>
    <property type="match status" value="1"/>
</dbReference>
<dbReference type="Pfam" id="PF03861">
    <property type="entry name" value="ANTAR"/>
    <property type="match status" value="1"/>
</dbReference>
<dbReference type="InterPro" id="IPR011006">
    <property type="entry name" value="CheY-like_superfamily"/>
</dbReference>
<proteinExistence type="predicted"/>
<reference evidence="2 3" key="1">
    <citation type="submission" date="2020-07" db="EMBL/GenBank/DDBJ databases">
        <title>Sequencing the genomes of 1000 actinobacteria strains.</title>
        <authorList>
            <person name="Klenk H.-P."/>
        </authorList>
    </citation>
    <scope>NUCLEOTIDE SEQUENCE [LARGE SCALE GENOMIC DNA]</scope>
    <source>
        <strain evidence="2 3">DSM 18248</strain>
    </source>
</reference>
<evidence type="ECO:0000313" key="2">
    <source>
        <dbReference type="EMBL" id="NYI12196.1"/>
    </source>
</evidence>
<gene>
    <name evidence="2" type="ORF">BKA05_003711</name>
</gene>
<dbReference type="Proteomes" id="UP000537326">
    <property type="component" value="Unassembled WGS sequence"/>
</dbReference>
<dbReference type="GO" id="GO:0003723">
    <property type="term" value="F:RNA binding"/>
    <property type="evidence" value="ECO:0007669"/>
    <property type="project" value="InterPro"/>
</dbReference>
<dbReference type="RefSeq" id="WP_179532778.1">
    <property type="nucleotide sequence ID" value="NZ_BAAAPP010000001.1"/>
</dbReference>
<dbReference type="SMART" id="SM01012">
    <property type="entry name" value="ANTAR"/>
    <property type="match status" value="1"/>
</dbReference>
<dbReference type="InterPro" id="IPR005561">
    <property type="entry name" value="ANTAR"/>
</dbReference>
<dbReference type="Gene3D" id="1.10.10.10">
    <property type="entry name" value="Winged helix-like DNA-binding domain superfamily/Winged helix DNA-binding domain"/>
    <property type="match status" value="1"/>
</dbReference>
<feature type="domain" description="ANTAR" evidence="1">
    <location>
        <begin position="162"/>
        <end position="223"/>
    </location>
</feature>
<organism evidence="2 3">
    <name type="scientific">Nocardioides marinus</name>
    <dbReference type="NCBI Taxonomy" id="374514"/>
    <lineage>
        <taxon>Bacteria</taxon>
        <taxon>Bacillati</taxon>
        <taxon>Actinomycetota</taxon>
        <taxon>Actinomycetes</taxon>
        <taxon>Propionibacteriales</taxon>
        <taxon>Nocardioidaceae</taxon>
        <taxon>Nocardioides</taxon>
    </lineage>
</organism>
<evidence type="ECO:0000313" key="3">
    <source>
        <dbReference type="Proteomes" id="UP000537326"/>
    </source>
</evidence>
<protein>
    <recommendedName>
        <fullName evidence="1">ANTAR domain-containing protein</fullName>
    </recommendedName>
</protein>
<comment type="caution">
    <text evidence="2">The sequence shown here is derived from an EMBL/GenBank/DDBJ whole genome shotgun (WGS) entry which is preliminary data.</text>
</comment>
<dbReference type="AlphaFoldDB" id="A0A7Y9YH66"/>
<evidence type="ECO:0000259" key="1">
    <source>
        <dbReference type="PROSITE" id="PS50921"/>
    </source>
</evidence>
<sequence length="238" mass="25209">MVTSVDGAVTRLLADLDDAPVLSRAADALVRFAEDVFSSSLTALTLHTAAGPQWLAVNDRDQLDELLGSLARALGGGTGGGACGFPLPEPGAAFSVPDVRADRRYAWSAGVARTGLRAVLVLGLPHVRRRPVTLDLFSPVPAGLTAARSPQVDRVLHVAGLGLRQLDRAENLEVALRTRTLIGQAQGILMQRLGLSSEQALAYLRRVSMEQHSKVSVLAERLVLEAEGAETARDDVVP</sequence>
<accession>A0A7Y9YH66</accession>
<dbReference type="EMBL" id="JACBZI010000001">
    <property type="protein sequence ID" value="NYI12196.1"/>
    <property type="molecule type" value="Genomic_DNA"/>
</dbReference>